<dbReference type="PANTHER" id="PTHR30461:SF23">
    <property type="entry name" value="DNA RECOMBINASE-RELATED"/>
    <property type="match status" value="1"/>
</dbReference>
<dbReference type="PROSITE" id="PS51736">
    <property type="entry name" value="RECOMBINASES_3"/>
    <property type="match status" value="1"/>
</dbReference>
<dbReference type="InterPro" id="IPR036162">
    <property type="entry name" value="Resolvase-like_N_sf"/>
</dbReference>
<feature type="coiled-coil region" evidence="1">
    <location>
        <begin position="375"/>
        <end position="436"/>
    </location>
</feature>
<proteinExistence type="predicted"/>
<dbReference type="Pfam" id="PF13408">
    <property type="entry name" value="Zn_ribbon_recom"/>
    <property type="match status" value="1"/>
</dbReference>
<evidence type="ECO:0000313" key="4">
    <source>
        <dbReference type="EMBL" id="UYO64369.1"/>
    </source>
</evidence>
<evidence type="ECO:0000313" key="5">
    <source>
        <dbReference type="Proteomes" id="UP001163550"/>
    </source>
</evidence>
<gene>
    <name evidence="4" type="ORF">LNN31_08095</name>
</gene>
<dbReference type="SMART" id="SM00857">
    <property type="entry name" value="Resolvase"/>
    <property type="match status" value="1"/>
</dbReference>
<dbReference type="Pfam" id="PF00239">
    <property type="entry name" value="Resolvase"/>
    <property type="match status" value="1"/>
</dbReference>
<dbReference type="InterPro" id="IPR011109">
    <property type="entry name" value="DNA_bind_recombinase_dom"/>
</dbReference>
<protein>
    <submittedName>
        <fullName evidence="4">Recombinase family protein</fullName>
    </submittedName>
</protein>
<evidence type="ECO:0000256" key="1">
    <source>
        <dbReference type="SAM" id="Coils"/>
    </source>
</evidence>
<dbReference type="InterPro" id="IPR025827">
    <property type="entry name" value="Zn_ribbon_recom_dom"/>
</dbReference>
<dbReference type="CDD" id="cd00338">
    <property type="entry name" value="Ser_Recombinase"/>
    <property type="match status" value="1"/>
</dbReference>
<dbReference type="Proteomes" id="UP001163550">
    <property type="component" value="Chromosome"/>
</dbReference>
<dbReference type="RefSeq" id="WP_228882145.1">
    <property type="nucleotide sequence ID" value="NZ_CABIIK010000043.1"/>
</dbReference>
<keyword evidence="1" id="KW-0175">Coiled coil</keyword>
<evidence type="ECO:0000259" key="3">
    <source>
        <dbReference type="PROSITE" id="PS51737"/>
    </source>
</evidence>
<reference evidence="4" key="1">
    <citation type="submission" date="2021-11" db="EMBL/GenBank/DDBJ databases">
        <title>Isoprene-degrading acetogen.</title>
        <authorList>
            <person name="Yang Y."/>
            <person name="Jin H."/>
            <person name="Yan J."/>
        </authorList>
    </citation>
    <scope>NUCLEOTIDE SEQUENCE</scope>
    <source>
        <strain evidence="4">Berkeley</strain>
    </source>
</reference>
<organism evidence="4 5">
    <name type="scientific">Acetobacterium wieringae</name>
    <dbReference type="NCBI Taxonomy" id="52694"/>
    <lineage>
        <taxon>Bacteria</taxon>
        <taxon>Bacillati</taxon>
        <taxon>Bacillota</taxon>
        <taxon>Clostridia</taxon>
        <taxon>Eubacteriales</taxon>
        <taxon>Eubacteriaceae</taxon>
        <taxon>Acetobacterium</taxon>
    </lineage>
</organism>
<accession>A0ABY6HLS5</accession>
<dbReference type="InterPro" id="IPR038109">
    <property type="entry name" value="DNA_bind_recomb_sf"/>
</dbReference>
<dbReference type="Gene3D" id="3.90.1750.20">
    <property type="entry name" value="Putative Large Serine Recombinase, Chain B, Domain 2"/>
    <property type="match status" value="1"/>
</dbReference>
<dbReference type="Pfam" id="PF07508">
    <property type="entry name" value="Recombinase"/>
    <property type="match status" value="1"/>
</dbReference>
<dbReference type="EMBL" id="CP087994">
    <property type="protein sequence ID" value="UYO64369.1"/>
    <property type="molecule type" value="Genomic_DNA"/>
</dbReference>
<dbReference type="PROSITE" id="PS51737">
    <property type="entry name" value="RECOMBINASE_DNA_BIND"/>
    <property type="match status" value="1"/>
</dbReference>
<feature type="domain" description="Recombinase" evidence="3">
    <location>
        <begin position="154"/>
        <end position="280"/>
    </location>
</feature>
<evidence type="ECO:0000259" key="2">
    <source>
        <dbReference type="PROSITE" id="PS51736"/>
    </source>
</evidence>
<sequence length="493" mass="57084">MNAVIYARYSSNNQREESIDAQIRAIEEYASHNAIRIIGVYTDEAQSARTDNRPNFLRMVKDSGTQKFQAVLVHKLDRFSRDRYDSAFYKNLLKKNGVKIISVLERLDDSPESVILESVLEGINEYYSRNLSREVMKGMKETAFQCKHNGGVPPLGYDVAPDKTYIINESEAKVVRLIFKMYVDEYGYNHIIDTLNEYGYRTKVGNTFGKNSIHDLLKNEKYTGTYIFNKTQRKIDGKRNGHLQKDESEIIRVENGIPAIIDKETFNQVKEKMITNKHRNARFSAKEDYLLSGLIFCGSCGKSMYGKRRFAGRNKSLYVTYECSTRKRLRTCKMKGINRDYVEDLVIQQLEDEIFSPEAIDRMADLILNYSKKIKSSADVDLNNLQKELKALDKQINNIVDAIANGMFHESMKVKMDSLEKQKSDIIASIEQIEMATQKSSYSKKEIEDYFLKDANIREKSPEDQKKIIQTYIERIDVYEDRIDIKNIVTLIV</sequence>
<dbReference type="SUPFAM" id="SSF53041">
    <property type="entry name" value="Resolvase-like"/>
    <property type="match status" value="1"/>
</dbReference>
<dbReference type="Gene3D" id="3.40.50.1390">
    <property type="entry name" value="Resolvase, N-terminal catalytic domain"/>
    <property type="match status" value="1"/>
</dbReference>
<keyword evidence="5" id="KW-1185">Reference proteome</keyword>
<name>A0ABY6HLS5_9FIRM</name>
<dbReference type="InterPro" id="IPR050639">
    <property type="entry name" value="SSR_resolvase"/>
</dbReference>
<feature type="domain" description="Resolvase/invertase-type recombinase catalytic" evidence="2">
    <location>
        <begin position="2"/>
        <end position="147"/>
    </location>
</feature>
<dbReference type="PANTHER" id="PTHR30461">
    <property type="entry name" value="DNA-INVERTASE FROM LAMBDOID PROPHAGE"/>
    <property type="match status" value="1"/>
</dbReference>
<dbReference type="InterPro" id="IPR006119">
    <property type="entry name" value="Resolv_N"/>
</dbReference>